<keyword evidence="1" id="KW-0472">Membrane</keyword>
<dbReference type="EMBL" id="PDCK01000042">
    <property type="protein sequence ID" value="PRQ37949.1"/>
    <property type="molecule type" value="Genomic_DNA"/>
</dbReference>
<evidence type="ECO:0000313" key="2">
    <source>
        <dbReference type="EMBL" id="PRQ37949.1"/>
    </source>
</evidence>
<keyword evidence="1" id="KW-1133">Transmembrane helix</keyword>
<proteinExistence type="predicted"/>
<evidence type="ECO:0000313" key="3">
    <source>
        <dbReference type="Proteomes" id="UP000238479"/>
    </source>
</evidence>
<name>A0A2P6QUY5_ROSCH</name>
<keyword evidence="1" id="KW-0812">Transmembrane</keyword>
<accession>A0A2P6QUY5</accession>
<dbReference type="AlphaFoldDB" id="A0A2P6QUY5"/>
<reference evidence="2 3" key="1">
    <citation type="journal article" date="2018" name="Nat. Genet.">
        <title>The Rosa genome provides new insights in the design of modern roses.</title>
        <authorList>
            <person name="Bendahmane M."/>
        </authorList>
    </citation>
    <scope>NUCLEOTIDE SEQUENCE [LARGE SCALE GENOMIC DNA]</scope>
    <source>
        <strain evidence="3">cv. Old Blush</strain>
    </source>
</reference>
<gene>
    <name evidence="2" type="ORF">RchiOBHm_Chr4g0408341</name>
</gene>
<protein>
    <submittedName>
        <fullName evidence="2">Uncharacterized protein</fullName>
    </submittedName>
</protein>
<organism evidence="2 3">
    <name type="scientific">Rosa chinensis</name>
    <name type="common">China rose</name>
    <dbReference type="NCBI Taxonomy" id="74649"/>
    <lineage>
        <taxon>Eukaryota</taxon>
        <taxon>Viridiplantae</taxon>
        <taxon>Streptophyta</taxon>
        <taxon>Embryophyta</taxon>
        <taxon>Tracheophyta</taxon>
        <taxon>Spermatophyta</taxon>
        <taxon>Magnoliopsida</taxon>
        <taxon>eudicotyledons</taxon>
        <taxon>Gunneridae</taxon>
        <taxon>Pentapetalae</taxon>
        <taxon>rosids</taxon>
        <taxon>fabids</taxon>
        <taxon>Rosales</taxon>
        <taxon>Rosaceae</taxon>
        <taxon>Rosoideae</taxon>
        <taxon>Rosoideae incertae sedis</taxon>
        <taxon>Rosa</taxon>
    </lineage>
</organism>
<evidence type="ECO:0000256" key="1">
    <source>
        <dbReference type="SAM" id="Phobius"/>
    </source>
</evidence>
<comment type="caution">
    <text evidence="2">The sequence shown here is derived from an EMBL/GenBank/DDBJ whole genome shotgun (WGS) entry which is preliminary data.</text>
</comment>
<sequence>MASFFHIVSLLFFRLPIPLVIGCYSVACLAVLVPMPNDSTPIAWFIANSILFD</sequence>
<dbReference type="Proteomes" id="UP000238479">
    <property type="component" value="Chromosome 4"/>
</dbReference>
<dbReference type="Gramene" id="PRQ37949">
    <property type="protein sequence ID" value="PRQ37949"/>
    <property type="gene ID" value="RchiOBHm_Chr4g0408341"/>
</dbReference>
<feature type="transmembrane region" description="Helical" evidence="1">
    <location>
        <begin position="12"/>
        <end position="35"/>
    </location>
</feature>
<keyword evidence="3" id="KW-1185">Reference proteome</keyword>